<accession>A0A8T0UE91</accession>
<name>A0A8T0UE91_PANVG</name>
<evidence type="ECO:0000313" key="2">
    <source>
        <dbReference type="Proteomes" id="UP000823388"/>
    </source>
</evidence>
<protein>
    <submittedName>
        <fullName evidence="1">Uncharacterized protein</fullName>
    </submittedName>
</protein>
<proteinExistence type="predicted"/>
<organism evidence="1 2">
    <name type="scientific">Panicum virgatum</name>
    <name type="common">Blackwell switchgrass</name>
    <dbReference type="NCBI Taxonomy" id="38727"/>
    <lineage>
        <taxon>Eukaryota</taxon>
        <taxon>Viridiplantae</taxon>
        <taxon>Streptophyta</taxon>
        <taxon>Embryophyta</taxon>
        <taxon>Tracheophyta</taxon>
        <taxon>Spermatophyta</taxon>
        <taxon>Magnoliopsida</taxon>
        <taxon>Liliopsida</taxon>
        <taxon>Poales</taxon>
        <taxon>Poaceae</taxon>
        <taxon>PACMAD clade</taxon>
        <taxon>Panicoideae</taxon>
        <taxon>Panicodae</taxon>
        <taxon>Paniceae</taxon>
        <taxon>Panicinae</taxon>
        <taxon>Panicum</taxon>
        <taxon>Panicum sect. Hiantes</taxon>
    </lineage>
</organism>
<keyword evidence="2" id="KW-1185">Reference proteome</keyword>
<gene>
    <name evidence="1" type="ORF">PVAP13_3NG140769</name>
</gene>
<dbReference type="AlphaFoldDB" id="A0A8T0UE91"/>
<dbReference type="EMBL" id="CM029042">
    <property type="protein sequence ID" value="KAG2619064.1"/>
    <property type="molecule type" value="Genomic_DNA"/>
</dbReference>
<reference evidence="1" key="1">
    <citation type="submission" date="2020-05" db="EMBL/GenBank/DDBJ databases">
        <title>WGS assembly of Panicum virgatum.</title>
        <authorList>
            <person name="Lovell J.T."/>
            <person name="Jenkins J."/>
            <person name="Shu S."/>
            <person name="Juenger T.E."/>
            <person name="Schmutz J."/>
        </authorList>
    </citation>
    <scope>NUCLEOTIDE SEQUENCE</scope>
    <source>
        <strain evidence="1">AP13</strain>
    </source>
</reference>
<comment type="caution">
    <text evidence="1">The sequence shown here is derived from an EMBL/GenBank/DDBJ whole genome shotgun (WGS) entry which is preliminary data.</text>
</comment>
<evidence type="ECO:0000313" key="1">
    <source>
        <dbReference type="EMBL" id="KAG2619064.1"/>
    </source>
</evidence>
<dbReference type="Proteomes" id="UP000823388">
    <property type="component" value="Chromosome 3N"/>
</dbReference>
<sequence>MGMRRKEETHTTSFQAYANLLGEASQVMNILTRR</sequence>